<dbReference type="Pfam" id="PF07839">
    <property type="entry name" value="CaM_binding"/>
    <property type="match status" value="1"/>
</dbReference>
<dbReference type="AlphaFoldDB" id="A0ABC8VYD3"/>
<evidence type="ECO:0000313" key="4">
    <source>
        <dbReference type="Proteomes" id="UP001497457"/>
    </source>
</evidence>
<proteinExistence type="predicted"/>
<evidence type="ECO:0000313" key="3">
    <source>
        <dbReference type="EMBL" id="CAL4899078.1"/>
    </source>
</evidence>
<dbReference type="EMBL" id="OZ075121">
    <property type="protein sequence ID" value="CAL4899078.1"/>
    <property type="molecule type" value="Genomic_DNA"/>
</dbReference>
<dbReference type="InterPro" id="IPR012417">
    <property type="entry name" value="CaM-bd_dom_pln"/>
</dbReference>
<feature type="compositionally biased region" description="Basic residues" evidence="1">
    <location>
        <begin position="90"/>
        <end position="102"/>
    </location>
</feature>
<organism evidence="3 4">
    <name type="scientific">Urochloa decumbens</name>
    <dbReference type="NCBI Taxonomy" id="240449"/>
    <lineage>
        <taxon>Eukaryota</taxon>
        <taxon>Viridiplantae</taxon>
        <taxon>Streptophyta</taxon>
        <taxon>Embryophyta</taxon>
        <taxon>Tracheophyta</taxon>
        <taxon>Spermatophyta</taxon>
        <taxon>Magnoliopsida</taxon>
        <taxon>Liliopsida</taxon>
        <taxon>Poales</taxon>
        <taxon>Poaceae</taxon>
        <taxon>PACMAD clade</taxon>
        <taxon>Panicoideae</taxon>
        <taxon>Panicodae</taxon>
        <taxon>Paniceae</taxon>
        <taxon>Melinidinae</taxon>
        <taxon>Urochloa</taxon>
    </lineage>
</organism>
<reference evidence="3" key="1">
    <citation type="submission" date="2024-10" db="EMBL/GenBank/DDBJ databases">
        <authorList>
            <person name="Ryan C."/>
        </authorList>
    </citation>
    <scope>NUCLEOTIDE SEQUENCE [LARGE SCALE GENOMIC DNA]</scope>
</reference>
<dbReference type="SMART" id="SM01054">
    <property type="entry name" value="CaM_binding"/>
    <property type="match status" value="1"/>
</dbReference>
<feature type="domain" description="Calmodulin-binding" evidence="2">
    <location>
        <begin position="327"/>
        <end position="450"/>
    </location>
</feature>
<keyword evidence="4" id="KW-1185">Reference proteome</keyword>
<sequence>MARGEFTLSSSFGTHTLLSGTTVSNLTCSPMEVQMAAQAAKSTGHATPPHHHAGGKAVPGYLRPPAGSCHHVCKYGGTHAFEDKETPTAAKKKPGQSSKPRKQPAAAPAAESQSGRVMGKVRSVFRRRVGDSSRAADKAAKGNKGGRGGGESVEWKDIVAYDTTTVTTPVIGSGDAKKKDVVVKGNTKSHDKPSKGVQAQDETLDKKSAKPPKGKKPTTSLLVTEKMAIDPELLLHGYQVLSPSLIQSRATLLRDLEEEMVHEAIITKEEKPKYTLDEEEEYIAAAAAGTSRPIPAHRRAKSMSMSISSRSVRYPFIRQARKNSSGGTFKLRSRSTKAPMAPPPEEETAKKPARLRSRRGSEDASSGSATGRGIQLRIRSLRRRGVGGGSGGAGTGFVVPAVALRHQKTLEKKKSQRLYNGVIEETASKLVKTRKSRVKALVGAFESVISKIAK</sequence>
<feature type="compositionally biased region" description="Basic and acidic residues" evidence="1">
    <location>
        <begin position="175"/>
        <end position="194"/>
    </location>
</feature>
<feature type="compositionally biased region" description="Basic and acidic residues" evidence="1">
    <location>
        <begin position="128"/>
        <end position="140"/>
    </location>
</feature>
<dbReference type="Proteomes" id="UP001497457">
    <property type="component" value="Chromosome 11b"/>
</dbReference>
<gene>
    <name evidence="3" type="ORF">URODEC1_LOCUS8061</name>
</gene>
<evidence type="ECO:0000259" key="2">
    <source>
        <dbReference type="SMART" id="SM01054"/>
    </source>
</evidence>
<dbReference type="PANTHER" id="PTHR33349:SF6">
    <property type="entry name" value="EXPRESSED PROTEIN"/>
    <property type="match status" value="1"/>
</dbReference>
<protein>
    <recommendedName>
        <fullName evidence="2">Calmodulin-binding domain-containing protein</fullName>
    </recommendedName>
</protein>
<feature type="region of interest" description="Disordered" evidence="1">
    <location>
        <begin position="39"/>
        <end position="59"/>
    </location>
</feature>
<accession>A0ABC8VYD3</accession>
<name>A0ABC8VYD3_9POAL</name>
<evidence type="ECO:0000256" key="1">
    <source>
        <dbReference type="SAM" id="MobiDB-lite"/>
    </source>
</evidence>
<dbReference type="PANTHER" id="PTHR33349">
    <property type="entry name" value="EMB|CAB62594.1"/>
    <property type="match status" value="1"/>
</dbReference>
<feature type="region of interest" description="Disordered" evidence="1">
    <location>
        <begin position="317"/>
        <end position="376"/>
    </location>
</feature>
<feature type="region of interest" description="Disordered" evidence="1">
    <location>
        <begin position="169"/>
        <end position="221"/>
    </location>
</feature>
<feature type="region of interest" description="Disordered" evidence="1">
    <location>
        <begin position="84"/>
        <end position="152"/>
    </location>
</feature>